<sequence length="322" mass="34644">MLRVIGARLLQMLVVVLCVTALGFGLVNILQGNVVYAILGDFYTPEAAAELTAQLRLDDPLYVRYLDWLGAAVRGDFGTSVITHQSVSEAIRLALPPTVELLVGAQIVGITLALLTTVLSLRFRWADRFVTVLGLIGNSVPAFVVALMLIVVFATGLRMVSSIGWVDPATEGWGANIKAMIIPSVALGVSVFPEYMRVLRSEIYEQLESEEYVTLARMKGLSKPRILVLHVARNSVGGLITLIALTTGFLLSGVVIVEEVFSIPGIGRLVLGAINNRDATLLQGAIVLIAVGVVVANLVGELIQMRLDPRVRPGARRRVRAG</sequence>
<feature type="transmembrane region" description="Helical" evidence="7">
    <location>
        <begin position="12"/>
        <end position="30"/>
    </location>
</feature>
<proteinExistence type="inferred from homology"/>
<evidence type="ECO:0000256" key="6">
    <source>
        <dbReference type="ARBA" id="ARBA00023136"/>
    </source>
</evidence>
<evidence type="ECO:0000313" key="9">
    <source>
        <dbReference type="EMBL" id="MBE1484496.1"/>
    </source>
</evidence>
<dbReference type="RefSeq" id="WP_192764852.1">
    <property type="nucleotide sequence ID" value="NZ_JADBEB010000001.1"/>
</dbReference>
<evidence type="ECO:0000256" key="2">
    <source>
        <dbReference type="ARBA" id="ARBA00022448"/>
    </source>
</evidence>
<keyword evidence="4 7" id="KW-0812">Transmembrane</keyword>
<comment type="similarity">
    <text evidence="7">Belongs to the binding-protein-dependent transport system permease family.</text>
</comment>
<dbReference type="AlphaFoldDB" id="A0A927M0L3"/>
<dbReference type="Pfam" id="PF19300">
    <property type="entry name" value="BPD_transp_1_N"/>
    <property type="match status" value="1"/>
</dbReference>
<evidence type="ECO:0000256" key="3">
    <source>
        <dbReference type="ARBA" id="ARBA00022475"/>
    </source>
</evidence>
<dbReference type="GO" id="GO:0005886">
    <property type="term" value="C:plasma membrane"/>
    <property type="evidence" value="ECO:0007669"/>
    <property type="project" value="UniProtKB-SubCell"/>
</dbReference>
<keyword evidence="2 7" id="KW-0813">Transport</keyword>
<feature type="domain" description="ABC transmembrane type-1" evidence="8">
    <location>
        <begin position="95"/>
        <end position="299"/>
    </location>
</feature>
<dbReference type="SUPFAM" id="SSF161098">
    <property type="entry name" value="MetI-like"/>
    <property type="match status" value="1"/>
</dbReference>
<feature type="transmembrane region" description="Helical" evidence="7">
    <location>
        <begin position="239"/>
        <end position="261"/>
    </location>
</feature>
<dbReference type="Proteomes" id="UP000649753">
    <property type="component" value="Unassembled WGS sequence"/>
</dbReference>
<keyword evidence="6 7" id="KW-0472">Membrane</keyword>
<evidence type="ECO:0000256" key="7">
    <source>
        <dbReference type="RuleBase" id="RU363032"/>
    </source>
</evidence>
<dbReference type="Gene3D" id="1.10.3720.10">
    <property type="entry name" value="MetI-like"/>
    <property type="match status" value="1"/>
</dbReference>
<keyword evidence="5 7" id="KW-1133">Transmembrane helix</keyword>
<organism evidence="9 10">
    <name type="scientific">Plantactinospora soyae</name>
    <dbReference type="NCBI Taxonomy" id="1544732"/>
    <lineage>
        <taxon>Bacteria</taxon>
        <taxon>Bacillati</taxon>
        <taxon>Actinomycetota</taxon>
        <taxon>Actinomycetes</taxon>
        <taxon>Micromonosporales</taxon>
        <taxon>Micromonosporaceae</taxon>
        <taxon>Plantactinospora</taxon>
    </lineage>
</organism>
<dbReference type="PANTHER" id="PTHR43163">
    <property type="entry name" value="DIPEPTIDE TRANSPORT SYSTEM PERMEASE PROTEIN DPPB-RELATED"/>
    <property type="match status" value="1"/>
</dbReference>
<dbReference type="PROSITE" id="PS50928">
    <property type="entry name" value="ABC_TM1"/>
    <property type="match status" value="1"/>
</dbReference>
<dbReference type="InterPro" id="IPR045621">
    <property type="entry name" value="BPD_transp_1_N"/>
</dbReference>
<dbReference type="GO" id="GO:0055085">
    <property type="term" value="P:transmembrane transport"/>
    <property type="evidence" value="ECO:0007669"/>
    <property type="project" value="InterPro"/>
</dbReference>
<dbReference type="EMBL" id="JADBEB010000001">
    <property type="protein sequence ID" value="MBE1484496.1"/>
    <property type="molecule type" value="Genomic_DNA"/>
</dbReference>
<name>A0A927M0L3_9ACTN</name>
<feature type="transmembrane region" description="Helical" evidence="7">
    <location>
        <begin position="173"/>
        <end position="192"/>
    </location>
</feature>
<gene>
    <name evidence="9" type="ORF">H4W31_000134</name>
</gene>
<dbReference type="InterPro" id="IPR000515">
    <property type="entry name" value="MetI-like"/>
</dbReference>
<evidence type="ECO:0000256" key="5">
    <source>
        <dbReference type="ARBA" id="ARBA00022989"/>
    </source>
</evidence>
<dbReference type="InterPro" id="IPR035906">
    <property type="entry name" value="MetI-like_sf"/>
</dbReference>
<feature type="transmembrane region" description="Helical" evidence="7">
    <location>
        <begin position="281"/>
        <end position="303"/>
    </location>
</feature>
<feature type="transmembrane region" description="Helical" evidence="7">
    <location>
        <begin position="101"/>
        <end position="121"/>
    </location>
</feature>
<dbReference type="Pfam" id="PF00528">
    <property type="entry name" value="BPD_transp_1"/>
    <property type="match status" value="1"/>
</dbReference>
<accession>A0A927M0L3</accession>
<keyword evidence="3" id="KW-1003">Cell membrane</keyword>
<evidence type="ECO:0000256" key="1">
    <source>
        <dbReference type="ARBA" id="ARBA00004651"/>
    </source>
</evidence>
<feature type="transmembrane region" description="Helical" evidence="7">
    <location>
        <begin position="133"/>
        <end position="153"/>
    </location>
</feature>
<comment type="caution">
    <text evidence="9">The sequence shown here is derived from an EMBL/GenBank/DDBJ whole genome shotgun (WGS) entry which is preliminary data.</text>
</comment>
<dbReference type="CDD" id="cd06261">
    <property type="entry name" value="TM_PBP2"/>
    <property type="match status" value="1"/>
</dbReference>
<evidence type="ECO:0000256" key="4">
    <source>
        <dbReference type="ARBA" id="ARBA00022692"/>
    </source>
</evidence>
<protein>
    <submittedName>
        <fullName evidence="9">Peptide/nickel transport system permease protein</fullName>
    </submittedName>
</protein>
<comment type="subcellular location">
    <subcellularLocation>
        <location evidence="1 7">Cell membrane</location>
        <topology evidence="1 7">Multi-pass membrane protein</topology>
    </subcellularLocation>
</comment>
<evidence type="ECO:0000313" key="10">
    <source>
        <dbReference type="Proteomes" id="UP000649753"/>
    </source>
</evidence>
<reference evidence="9" key="1">
    <citation type="submission" date="2020-10" db="EMBL/GenBank/DDBJ databases">
        <title>Sequencing the genomes of 1000 actinobacteria strains.</title>
        <authorList>
            <person name="Klenk H.-P."/>
        </authorList>
    </citation>
    <scope>NUCLEOTIDE SEQUENCE</scope>
    <source>
        <strain evidence="9">DSM 46832</strain>
    </source>
</reference>
<evidence type="ECO:0000259" key="8">
    <source>
        <dbReference type="PROSITE" id="PS50928"/>
    </source>
</evidence>
<dbReference type="PANTHER" id="PTHR43163:SF6">
    <property type="entry name" value="DIPEPTIDE TRANSPORT SYSTEM PERMEASE PROTEIN DPPB-RELATED"/>
    <property type="match status" value="1"/>
</dbReference>
<keyword evidence="10" id="KW-1185">Reference proteome</keyword>